<dbReference type="Proteomes" id="UP000620327">
    <property type="component" value="Unassembled WGS sequence"/>
</dbReference>
<sequence>MTTKTDFHAIQELREKYAPKVRGIVSGEEAKAIYEVLEIDKRNNIELQNIRDMVVMIYGQWFDKSRDQYLEDKKNGVQAVDKSAGYLDAMSAIICVIDYEKFKRGIGV</sequence>
<accession>A0A923MGZ5</accession>
<keyword evidence="2" id="KW-1185">Reference proteome</keyword>
<dbReference type="RefSeq" id="WP_187013790.1">
    <property type="nucleotide sequence ID" value="NZ_JACOQI010000002.1"/>
</dbReference>
<name>A0A923MGZ5_9FIRM</name>
<organism evidence="1 2">
    <name type="scientific">Dysosmobacter segnis</name>
    <dbReference type="NCBI Taxonomy" id="2763042"/>
    <lineage>
        <taxon>Bacteria</taxon>
        <taxon>Bacillati</taxon>
        <taxon>Bacillota</taxon>
        <taxon>Clostridia</taxon>
        <taxon>Eubacteriales</taxon>
        <taxon>Oscillospiraceae</taxon>
        <taxon>Dysosmobacter</taxon>
    </lineage>
</organism>
<reference evidence="1" key="1">
    <citation type="submission" date="2020-08" db="EMBL/GenBank/DDBJ databases">
        <title>Genome public.</title>
        <authorList>
            <person name="Liu C."/>
            <person name="Sun Q."/>
        </authorList>
    </citation>
    <scope>NUCLEOTIDE SEQUENCE</scope>
    <source>
        <strain evidence="1">BX15</strain>
    </source>
</reference>
<dbReference type="EMBL" id="JACOQI010000002">
    <property type="protein sequence ID" value="MBC5769438.1"/>
    <property type="molecule type" value="Genomic_DNA"/>
</dbReference>
<gene>
    <name evidence="1" type="ORF">H8Z83_03750</name>
</gene>
<comment type="caution">
    <text evidence="1">The sequence shown here is derived from an EMBL/GenBank/DDBJ whole genome shotgun (WGS) entry which is preliminary data.</text>
</comment>
<proteinExistence type="predicted"/>
<protein>
    <submittedName>
        <fullName evidence="1">Uncharacterized protein</fullName>
    </submittedName>
</protein>
<evidence type="ECO:0000313" key="2">
    <source>
        <dbReference type="Proteomes" id="UP000620327"/>
    </source>
</evidence>
<evidence type="ECO:0000313" key="1">
    <source>
        <dbReference type="EMBL" id="MBC5769438.1"/>
    </source>
</evidence>
<dbReference type="AlphaFoldDB" id="A0A923MGZ5"/>